<evidence type="ECO:0000256" key="10">
    <source>
        <dbReference type="SAM" id="MobiDB-lite"/>
    </source>
</evidence>
<feature type="coiled-coil region" evidence="9">
    <location>
        <begin position="1135"/>
        <end position="1162"/>
    </location>
</feature>
<evidence type="ECO:0000256" key="6">
    <source>
        <dbReference type="ARBA" id="ARBA00023015"/>
    </source>
</evidence>
<feature type="domain" description="Chromo" evidence="11">
    <location>
        <begin position="169"/>
        <end position="215"/>
    </location>
</feature>
<dbReference type="GO" id="GO:0006338">
    <property type="term" value="P:chromatin remodeling"/>
    <property type="evidence" value="ECO:0000318"/>
    <property type="project" value="GO_Central"/>
</dbReference>
<dbReference type="GO" id="GO:0003677">
    <property type="term" value="F:DNA binding"/>
    <property type="evidence" value="ECO:0000318"/>
    <property type="project" value="GO_Central"/>
</dbReference>
<organism evidence="14 15">
    <name type="scientific">Trichomonas vaginalis (strain ATCC PRA-98 / G3)</name>
    <dbReference type="NCBI Taxonomy" id="412133"/>
    <lineage>
        <taxon>Eukaryota</taxon>
        <taxon>Metamonada</taxon>
        <taxon>Parabasalia</taxon>
        <taxon>Trichomonadida</taxon>
        <taxon>Trichomonadidae</taxon>
        <taxon>Trichomonas</taxon>
    </lineage>
</organism>
<dbReference type="EMBL" id="DS113357">
    <property type="protein sequence ID" value="EAY09469.1"/>
    <property type="molecule type" value="Genomic_DNA"/>
</dbReference>
<dbReference type="PROSITE" id="PS50013">
    <property type="entry name" value="CHROMO_2"/>
    <property type="match status" value="1"/>
</dbReference>
<reference evidence="14" key="2">
    <citation type="journal article" date="2007" name="Science">
        <title>Draft genome sequence of the sexually transmitted pathogen Trichomonas vaginalis.</title>
        <authorList>
            <person name="Carlton J.M."/>
            <person name="Hirt R.P."/>
            <person name="Silva J.C."/>
            <person name="Delcher A.L."/>
            <person name="Schatz M."/>
            <person name="Zhao Q."/>
            <person name="Wortman J.R."/>
            <person name="Bidwell S.L."/>
            <person name="Alsmark U.C.M."/>
            <person name="Besteiro S."/>
            <person name="Sicheritz-Ponten T."/>
            <person name="Noel C.J."/>
            <person name="Dacks J.B."/>
            <person name="Foster P.G."/>
            <person name="Simillion C."/>
            <person name="Van de Peer Y."/>
            <person name="Miranda-Saavedra D."/>
            <person name="Barton G.J."/>
            <person name="Westrop G.D."/>
            <person name="Mueller S."/>
            <person name="Dessi D."/>
            <person name="Fiori P.L."/>
            <person name="Ren Q."/>
            <person name="Paulsen I."/>
            <person name="Zhang H."/>
            <person name="Bastida-Corcuera F.D."/>
            <person name="Simoes-Barbosa A."/>
            <person name="Brown M.T."/>
            <person name="Hayes R.D."/>
            <person name="Mukherjee M."/>
            <person name="Okumura C.Y."/>
            <person name="Schneider R."/>
            <person name="Smith A.J."/>
            <person name="Vanacova S."/>
            <person name="Villalvazo M."/>
            <person name="Haas B.J."/>
            <person name="Pertea M."/>
            <person name="Feldblyum T.V."/>
            <person name="Utterback T.R."/>
            <person name="Shu C.L."/>
            <person name="Osoegawa K."/>
            <person name="de Jong P.J."/>
            <person name="Hrdy I."/>
            <person name="Horvathova L."/>
            <person name="Zubacova Z."/>
            <person name="Dolezal P."/>
            <person name="Malik S.B."/>
            <person name="Logsdon J.M. Jr."/>
            <person name="Henze K."/>
            <person name="Gupta A."/>
            <person name="Wang C.C."/>
            <person name="Dunne R.L."/>
            <person name="Upcroft J.A."/>
            <person name="Upcroft P."/>
            <person name="White O."/>
            <person name="Salzberg S.L."/>
            <person name="Tang P."/>
            <person name="Chiu C.-H."/>
            <person name="Lee Y.-S."/>
            <person name="Embley T.M."/>
            <person name="Coombs G.H."/>
            <person name="Mottram J.C."/>
            <person name="Tachezy J."/>
            <person name="Fraser-Liggett C.M."/>
            <person name="Johnson P.J."/>
        </authorList>
    </citation>
    <scope>NUCLEOTIDE SEQUENCE [LARGE SCALE GENOMIC DNA]</scope>
    <source>
        <strain evidence="14">G3</strain>
    </source>
</reference>
<dbReference type="Pfam" id="PF05965">
    <property type="entry name" value="FYRC"/>
    <property type="match status" value="1"/>
</dbReference>
<evidence type="ECO:0000259" key="11">
    <source>
        <dbReference type="PROSITE" id="PS50013"/>
    </source>
</evidence>
<dbReference type="GO" id="GO:0005524">
    <property type="term" value="F:ATP binding"/>
    <property type="evidence" value="ECO:0007669"/>
    <property type="project" value="UniProtKB-KW"/>
</dbReference>
<dbReference type="VEuPathDB" id="TrichDB:TVAGG3_0590660"/>
<dbReference type="SMART" id="SM00541">
    <property type="entry name" value="FYRN"/>
    <property type="match status" value="1"/>
</dbReference>
<dbReference type="GO" id="GO:0016887">
    <property type="term" value="F:ATP hydrolysis activity"/>
    <property type="evidence" value="ECO:0000318"/>
    <property type="project" value="GO_Central"/>
</dbReference>
<dbReference type="Pfam" id="PF00176">
    <property type="entry name" value="SNF2-rel_dom"/>
    <property type="match status" value="1"/>
</dbReference>
<dbReference type="InParanoid" id="A2ED18"/>
<keyword evidence="9" id="KW-0175">Coiled coil</keyword>
<keyword evidence="7" id="KW-0804">Transcription</keyword>
<accession>A2ED18</accession>
<dbReference type="Proteomes" id="UP000001542">
    <property type="component" value="Unassembled WGS sequence"/>
</dbReference>
<evidence type="ECO:0000259" key="12">
    <source>
        <dbReference type="PROSITE" id="PS51192"/>
    </source>
</evidence>
<dbReference type="InterPro" id="IPR014001">
    <property type="entry name" value="Helicase_ATP-bd"/>
</dbReference>
<dbReference type="SMART" id="SM00487">
    <property type="entry name" value="DEXDc"/>
    <property type="match status" value="1"/>
</dbReference>
<dbReference type="eggNOG" id="KOG0384">
    <property type="taxonomic scope" value="Eukaryota"/>
</dbReference>
<dbReference type="InterPro" id="IPR023780">
    <property type="entry name" value="Chromo_domain"/>
</dbReference>
<evidence type="ECO:0000256" key="8">
    <source>
        <dbReference type="ARBA" id="ARBA00023242"/>
    </source>
</evidence>
<evidence type="ECO:0000259" key="13">
    <source>
        <dbReference type="PROSITE" id="PS51194"/>
    </source>
</evidence>
<dbReference type="PROSITE" id="PS00598">
    <property type="entry name" value="CHROMO_1"/>
    <property type="match status" value="1"/>
</dbReference>
<keyword evidence="15" id="KW-1185">Reference proteome</keyword>
<keyword evidence="8" id="KW-0539">Nucleus</keyword>
<dbReference type="SMR" id="A2ED18"/>
<protein>
    <submittedName>
        <fullName evidence="14">SNF2 family N-terminal domain containing protein</fullName>
    </submittedName>
</protein>
<keyword evidence="3" id="KW-0547">Nucleotide-binding</keyword>
<keyword evidence="6" id="KW-0805">Transcription regulation</keyword>
<dbReference type="GO" id="GO:0140658">
    <property type="term" value="F:ATP-dependent chromatin remodeler activity"/>
    <property type="evidence" value="ECO:0000318"/>
    <property type="project" value="GO_Central"/>
</dbReference>
<dbReference type="OrthoDB" id="5857104at2759"/>
<evidence type="ECO:0000256" key="4">
    <source>
        <dbReference type="ARBA" id="ARBA00022801"/>
    </source>
</evidence>
<feature type="compositionally biased region" description="Basic and acidic residues" evidence="10">
    <location>
        <begin position="45"/>
        <end position="55"/>
    </location>
</feature>
<gene>
    <name evidence="14" type="ORF">TVAG_126300</name>
</gene>
<dbReference type="Gene3D" id="2.40.50.40">
    <property type="match status" value="1"/>
</dbReference>
<dbReference type="Gene3D" id="3.40.50.10810">
    <property type="entry name" value="Tandem AAA-ATPase domain"/>
    <property type="match status" value="1"/>
</dbReference>
<evidence type="ECO:0000313" key="14">
    <source>
        <dbReference type="EMBL" id="EAY09469.1"/>
    </source>
</evidence>
<dbReference type="PROSITE" id="PS51543">
    <property type="entry name" value="FYRC"/>
    <property type="match status" value="1"/>
</dbReference>
<sequence>MSSSKRRKSGRASRSSSHEELEFSDTSTESEEMEELNDEEEQKPEEEKQNAEKPAPKLPFFLSYFNPPEGLPEPPIPYEPPPPQVQAIIGMKEEENEPSPVDQVYFTKWIGRAYIHASYECQEDLKQCDGGDLALKKFNNKLKGFGLTASTSQPELSTFDPDDINSGWFEVDRIIAHENNKYLVKWGNLPYDQATWESEEDLPEPNKIDEFIARKDRCAPMHTPDEPKIDSKLYTKIETPLEDKRGNTLRDYQLQGLNWLRYCWYNHYNSILADEMGLGKTVQLVTTLIEVSKASGIRGPYLVLAPLSTLHHWEKEFQNWSDLNVIVYHGCPLAKEVIQRYELCKIENGVRDTEKLNCEVVITNYETFMSDFEIFRRVEWRYLVLDEGHRLKNHQSKCYGLLQQLSYKHCTLLTGTPIQNNVEELWSLLHLLQPELFDDLPAFLQEFGQIDNAQTLQNLQQVIKPFLLRRKKSDVETTIAAKEETIIQVELTRTQKTFYRAFLDENRDVLLSQITSGALPSLKNLMMQLRKVCNHPYLIKGATDTILEQFTKASPENTPKSDIELKALVQSSGKLILIDKLLPKLKADGHKVLIFSQMVKVLDILEDYIAIKGYKCERIDGSVAENDRQAAIERFGNDPDAFIFLLCTKAGGVGINLTAADTVIIYDSDWNPQNDIQAQSRCHRIGQTQKVKVYRLVTRGTYELDMLDRASKKLGLDHALLDSVEVSNNPKMEAQEIDKLLRRGVYDIANDDDTEIEKFCAADIDQILLDRSHDLKTNESKTDSSFSKATFSAETNDGIDVKDKDFWQKMMPKITMKVEKPLEQRRCRQHKTQSTIYESDDGDDDKPRRRGSTPSGIRQYIRDICKHGFKGSAGERTVLYTAAEKALLDPADVAIILHLLNIESFDDRPEDIVTMQEKYSGSLKECIEKQNSIIGRTMLFYNLSLILTGCAEDLKTWPVSGVDDDPLYEYALMYAVAKNGFVDADKLFQGTGYHTEKQLLDKDTVRIVKQLVKNLGVLAANVEQADKDFMTPEEWKQAHENLFNRTILSDEEYILIFQLIVLYGIPEPKYPPAEGQDPKLDFYVIHEMSNLKCLKYEAIEQCCQEITDLAQDKLAPGQTDMVLKRLKDYGNRIWMKKLRDNNRELRRIRNFLERMAEDEKQLIPKMRSFESAPDWWSAEFDIALMKALAQYGLVYVSVFLVDENLPFLAMLPEGQVEQFKNAAEQEKQKGRPVKPKDVGDLNVLYNDKHRLGRITSLINFVDSRLNRQQRLESNDSPDGPISYQPTITELPSLPLDITQTLTIVDFGHFKPGFESYPVGYVAKRQYFSLEDPNEKAWYEASTKINEENQFRFVVKPIDDDVDKVFESHTSSGAWEALIQEIQTVKARKGMPKRKHTTVSGPFMYGFSADTVAACLRFLRDQDLNQ</sequence>
<dbReference type="PANTHER" id="PTHR45623:SF11">
    <property type="entry name" value="KISMET, ISOFORM C"/>
    <property type="match status" value="1"/>
</dbReference>
<dbReference type="Pfam" id="PF05964">
    <property type="entry name" value="FYRN"/>
    <property type="match status" value="1"/>
</dbReference>
<dbReference type="InterPro" id="IPR023779">
    <property type="entry name" value="Chromodomain_CS"/>
</dbReference>
<dbReference type="InterPro" id="IPR016197">
    <property type="entry name" value="Chromo-like_dom_sf"/>
</dbReference>
<dbReference type="InterPro" id="IPR049730">
    <property type="entry name" value="SNF2/RAD54-like_C"/>
</dbReference>
<dbReference type="Pfam" id="PF00271">
    <property type="entry name" value="Helicase_C"/>
    <property type="match status" value="1"/>
</dbReference>
<dbReference type="Gene3D" id="3.40.50.300">
    <property type="entry name" value="P-loop containing nucleotide triphosphate hydrolases"/>
    <property type="match status" value="1"/>
</dbReference>
<keyword evidence="4" id="KW-0378">Hydrolase</keyword>
<dbReference type="GO" id="GO:0000785">
    <property type="term" value="C:chromatin"/>
    <property type="evidence" value="ECO:0000318"/>
    <property type="project" value="GO_Central"/>
</dbReference>
<keyword evidence="2" id="KW-0677">Repeat</keyword>
<feature type="region of interest" description="Disordered" evidence="10">
    <location>
        <begin position="1"/>
        <end position="62"/>
    </location>
</feature>
<proteinExistence type="predicted"/>
<dbReference type="InterPro" id="IPR000330">
    <property type="entry name" value="SNF2_N"/>
</dbReference>
<keyword evidence="5" id="KW-0067">ATP-binding</keyword>
<dbReference type="Pfam" id="PF00385">
    <property type="entry name" value="Chromo"/>
    <property type="match status" value="1"/>
</dbReference>
<dbReference type="PANTHER" id="PTHR45623">
    <property type="entry name" value="CHROMODOMAIN-HELICASE-DNA-BINDING PROTEIN 3-RELATED-RELATED"/>
    <property type="match status" value="1"/>
</dbReference>
<dbReference type="RefSeq" id="XP_001321692.1">
    <property type="nucleotide sequence ID" value="XM_001321657.1"/>
</dbReference>
<dbReference type="SUPFAM" id="SSF54160">
    <property type="entry name" value="Chromo domain-like"/>
    <property type="match status" value="2"/>
</dbReference>
<dbReference type="InterPro" id="IPR001650">
    <property type="entry name" value="Helicase_C-like"/>
</dbReference>
<dbReference type="SUPFAM" id="SSF52540">
    <property type="entry name" value="P-loop containing nucleoside triphosphate hydrolases"/>
    <property type="match status" value="2"/>
</dbReference>
<evidence type="ECO:0000256" key="7">
    <source>
        <dbReference type="ARBA" id="ARBA00023163"/>
    </source>
</evidence>
<evidence type="ECO:0000256" key="3">
    <source>
        <dbReference type="ARBA" id="ARBA00022741"/>
    </source>
</evidence>
<dbReference type="SMART" id="SM00490">
    <property type="entry name" value="HELICc"/>
    <property type="match status" value="1"/>
</dbReference>
<feature type="domain" description="Helicase C-terminal" evidence="13">
    <location>
        <begin position="577"/>
        <end position="732"/>
    </location>
</feature>
<dbReference type="SMART" id="SM00298">
    <property type="entry name" value="CHROMO"/>
    <property type="match status" value="1"/>
</dbReference>
<reference evidence="14" key="1">
    <citation type="submission" date="2006-10" db="EMBL/GenBank/DDBJ databases">
        <authorList>
            <person name="Amadeo P."/>
            <person name="Zhao Q."/>
            <person name="Wortman J."/>
            <person name="Fraser-Liggett C."/>
            <person name="Carlton J."/>
        </authorList>
    </citation>
    <scope>NUCLEOTIDE SEQUENCE</scope>
    <source>
        <strain evidence="14">G3</strain>
    </source>
</reference>
<evidence type="ECO:0000313" key="15">
    <source>
        <dbReference type="Proteomes" id="UP000001542"/>
    </source>
</evidence>
<dbReference type="InterPro" id="IPR003889">
    <property type="entry name" value="FYrich_C"/>
</dbReference>
<dbReference type="GO" id="GO:0003682">
    <property type="term" value="F:chromatin binding"/>
    <property type="evidence" value="ECO:0000318"/>
    <property type="project" value="GO_Central"/>
</dbReference>
<evidence type="ECO:0000256" key="1">
    <source>
        <dbReference type="ARBA" id="ARBA00004123"/>
    </source>
</evidence>
<dbReference type="CDD" id="cd18659">
    <property type="entry name" value="CD2_tandem"/>
    <property type="match status" value="1"/>
</dbReference>
<dbReference type="InterPro" id="IPR038718">
    <property type="entry name" value="SNF2-like_sf"/>
</dbReference>
<evidence type="ECO:0000256" key="9">
    <source>
        <dbReference type="SAM" id="Coils"/>
    </source>
</evidence>
<feature type="compositionally biased region" description="Acidic residues" evidence="10">
    <location>
        <begin position="28"/>
        <end position="44"/>
    </location>
</feature>
<evidence type="ECO:0000256" key="5">
    <source>
        <dbReference type="ARBA" id="ARBA00022840"/>
    </source>
</evidence>
<dbReference type="GO" id="GO:0042393">
    <property type="term" value="F:histone binding"/>
    <property type="evidence" value="ECO:0000318"/>
    <property type="project" value="GO_Central"/>
</dbReference>
<feature type="domain" description="Helicase ATP-binding" evidence="12">
    <location>
        <begin position="261"/>
        <end position="435"/>
    </location>
</feature>
<dbReference type="STRING" id="5722.A2ED18"/>
<dbReference type="KEGG" id="tva:4767388"/>
<feature type="region of interest" description="Disordered" evidence="10">
    <location>
        <begin position="820"/>
        <end position="855"/>
    </location>
</feature>
<dbReference type="PROSITE" id="PS51194">
    <property type="entry name" value="HELICASE_CTER"/>
    <property type="match status" value="1"/>
</dbReference>
<feature type="compositionally biased region" description="Basic residues" evidence="10">
    <location>
        <begin position="1"/>
        <end position="11"/>
    </location>
</feature>
<dbReference type="CDD" id="cd18793">
    <property type="entry name" value="SF2_C_SNF"/>
    <property type="match status" value="1"/>
</dbReference>
<name>A2ED18_TRIV3</name>
<dbReference type="PROSITE" id="PS51192">
    <property type="entry name" value="HELICASE_ATP_BIND_1"/>
    <property type="match status" value="1"/>
</dbReference>
<evidence type="ECO:0000256" key="2">
    <source>
        <dbReference type="ARBA" id="ARBA00022737"/>
    </source>
</evidence>
<dbReference type="InterPro" id="IPR000953">
    <property type="entry name" value="Chromo/chromo_shadow_dom"/>
</dbReference>
<dbReference type="PROSITE" id="PS51542">
    <property type="entry name" value="FYRN"/>
    <property type="match status" value="1"/>
</dbReference>
<dbReference type="Gene3D" id="3.30.160.360">
    <property type="match status" value="1"/>
</dbReference>
<dbReference type="VEuPathDB" id="TrichDB:TVAG_126300"/>
<dbReference type="InterPro" id="IPR003888">
    <property type="entry name" value="FYrich_N"/>
</dbReference>
<comment type="subcellular location">
    <subcellularLocation>
        <location evidence="1">Nucleus</location>
    </subcellularLocation>
</comment>
<dbReference type="GO" id="GO:0005634">
    <property type="term" value="C:nucleus"/>
    <property type="evidence" value="ECO:0000318"/>
    <property type="project" value="GO_Central"/>
</dbReference>
<dbReference type="InterPro" id="IPR027417">
    <property type="entry name" value="P-loop_NTPase"/>
</dbReference>